<dbReference type="KEGG" id="sshi:J5U23_01825"/>
<dbReference type="RefSeq" id="WP_218265933.1">
    <property type="nucleotide sequence ID" value="NZ_CP077717.1"/>
</dbReference>
<evidence type="ECO:0008006" key="3">
    <source>
        <dbReference type="Google" id="ProtNLM"/>
    </source>
</evidence>
<proteinExistence type="predicted"/>
<evidence type="ECO:0000313" key="1">
    <source>
        <dbReference type="EMBL" id="QXJ28956.1"/>
    </source>
</evidence>
<dbReference type="OrthoDB" id="305927at2157"/>
<name>A0A8F5BPB9_SACSH</name>
<organism evidence="1 2">
    <name type="scientific">Saccharolobus shibatae (strain ATCC 51178 / DSM 5389 / JCM 8931 / NBRC 15437 / B12)</name>
    <name type="common">Sulfolobus shibatae</name>
    <dbReference type="NCBI Taxonomy" id="523848"/>
    <lineage>
        <taxon>Archaea</taxon>
        <taxon>Thermoproteota</taxon>
        <taxon>Thermoprotei</taxon>
        <taxon>Sulfolobales</taxon>
        <taxon>Sulfolobaceae</taxon>
        <taxon>Saccharolobus</taxon>
    </lineage>
</organism>
<evidence type="ECO:0000313" key="2">
    <source>
        <dbReference type="Proteomes" id="UP000694018"/>
    </source>
</evidence>
<gene>
    <name evidence="1" type="ORF">J5U23_01825</name>
</gene>
<dbReference type="EMBL" id="CP077717">
    <property type="protein sequence ID" value="QXJ28956.1"/>
    <property type="molecule type" value="Genomic_DNA"/>
</dbReference>
<accession>A0A8F5BPB9</accession>
<reference evidence="1" key="1">
    <citation type="journal article" date="2021" name="Environ. Microbiol.">
        <title>New insights into the diversity and evolution of the archaeal mobilome from three complete genomes of Saccharolobus shibatae.</title>
        <authorList>
            <person name="Medvedeva S."/>
            <person name="Brandt D."/>
            <person name="Cvirkaite-Krupovic V."/>
            <person name="Liu Y."/>
            <person name="Severinov K."/>
            <person name="Ishino S."/>
            <person name="Ishino Y."/>
            <person name="Prangishvili D."/>
            <person name="Kalinowski J."/>
            <person name="Krupovic M."/>
        </authorList>
    </citation>
    <scope>NUCLEOTIDE SEQUENCE</scope>
    <source>
        <strain evidence="1">B12</strain>
    </source>
</reference>
<dbReference type="AlphaFoldDB" id="A0A8F5BPB9"/>
<sequence>MSKVKLTLACYIYDRTLPLLLGKVKPEGVELNYLPLWVQETFSRMIKNREFEVSEMSFGGYLESLNSPNPPFVAIPVFPSKMFRHRSIYVNKNSDINDPKDLKGKRIGVPEWRQTASVWIKGILNEFYEVPYDSVTYYVGPLENREVSRRMAETDMLRVKQGIKVERISQGKTLSEMLDRGEIDAVYSAQAPSSFLKGSNVKRLFENYREVEIEFYRKTRIYPIMHVIVIRRDIYEEYPWVAYNLYKAFEESKNIAFNEIYNVSQFGVAYMFAPWIQNDFEIMRSISGDDFWPYGVSKNYKTIETFIRYCYEQGIIDKQLNPREIFAKETQDT</sequence>
<dbReference type="Proteomes" id="UP000694018">
    <property type="component" value="Chromosome"/>
</dbReference>
<protein>
    <recommendedName>
        <fullName evidence="3">4,5-dihydroxyphthalate decarboxylase</fullName>
    </recommendedName>
</protein>
<dbReference type="GeneID" id="65563340"/>